<proteinExistence type="predicted"/>
<dbReference type="PANTHER" id="PTHR12110">
    <property type="entry name" value="HYDROXYPYRUVATE ISOMERASE"/>
    <property type="match status" value="1"/>
</dbReference>
<dbReference type="InterPro" id="IPR050312">
    <property type="entry name" value="IolE/XylAMocC-like"/>
</dbReference>
<dbReference type="Gene3D" id="3.20.20.150">
    <property type="entry name" value="Divalent-metal-dependent TIM barrel enzymes"/>
    <property type="match status" value="1"/>
</dbReference>
<organism evidence="2 3">
    <name type="scientific">Gimesia alba</name>
    <dbReference type="NCBI Taxonomy" id="2527973"/>
    <lineage>
        <taxon>Bacteria</taxon>
        <taxon>Pseudomonadati</taxon>
        <taxon>Planctomycetota</taxon>
        <taxon>Planctomycetia</taxon>
        <taxon>Planctomycetales</taxon>
        <taxon>Planctomycetaceae</taxon>
        <taxon>Gimesia</taxon>
    </lineage>
</organism>
<dbReference type="KEGG" id="gaz:Pan241w_33920"/>
<dbReference type="EC" id="5.3.1.-" evidence="2"/>
<gene>
    <name evidence="2" type="ORF">Pan241w_33920</name>
</gene>
<dbReference type="AlphaFoldDB" id="A0A517RHF7"/>
<name>A0A517RHF7_9PLAN</name>
<feature type="domain" description="Xylose isomerase-like TIM barrel" evidence="1">
    <location>
        <begin position="23"/>
        <end position="258"/>
    </location>
</feature>
<dbReference type="GO" id="GO:0016853">
    <property type="term" value="F:isomerase activity"/>
    <property type="evidence" value="ECO:0007669"/>
    <property type="project" value="UniProtKB-KW"/>
</dbReference>
<reference evidence="2 3" key="1">
    <citation type="submission" date="2019-02" db="EMBL/GenBank/DDBJ databases">
        <title>Deep-cultivation of Planctomycetes and their phenomic and genomic characterization uncovers novel biology.</title>
        <authorList>
            <person name="Wiegand S."/>
            <person name="Jogler M."/>
            <person name="Boedeker C."/>
            <person name="Pinto D."/>
            <person name="Vollmers J."/>
            <person name="Rivas-Marin E."/>
            <person name="Kohn T."/>
            <person name="Peeters S.H."/>
            <person name="Heuer A."/>
            <person name="Rast P."/>
            <person name="Oberbeckmann S."/>
            <person name="Bunk B."/>
            <person name="Jeske O."/>
            <person name="Meyerdierks A."/>
            <person name="Storesund J.E."/>
            <person name="Kallscheuer N."/>
            <person name="Luecker S."/>
            <person name="Lage O.M."/>
            <person name="Pohl T."/>
            <person name="Merkel B.J."/>
            <person name="Hornburger P."/>
            <person name="Mueller R.-W."/>
            <person name="Bruemmer F."/>
            <person name="Labrenz M."/>
            <person name="Spormann A.M."/>
            <person name="Op den Camp H."/>
            <person name="Overmann J."/>
            <person name="Amann R."/>
            <person name="Jetten M.S.M."/>
            <person name="Mascher T."/>
            <person name="Medema M.H."/>
            <person name="Devos D.P."/>
            <person name="Kaster A.-K."/>
            <person name="Ovreas L."/>
            <person name="Rohde M."/>
            <person name="Galperin M.Y."/>
            <person name="Jogler C."/>
        </authorList>
    </citation>
    <scope>NUCLEOTIDE SEQUENCE [LARGE SCALE GENOMIC DNA]</scope>
    <source>
        <strain evidence="2 3">Pan241w</strain>
    </source>
</reference>
<keyword evidence="3" id="KW-1185">Reference proteome</keyword>
<dbReference type="InterPro" id="IPR013022">
    <property type="entry name" value="Xyl_isomerase-like_TIM-brl"/>
</dbReference>
<dbReference type="SUPFAM" id="SSF51658">
    <property type="entry name" value="Xylose isomerase-like"/>
    <property type="match status" value="1"/>
</dbReference>
<evidence type="ECO:0000313" key="3">
    <source>
        <dbReference type="Proteomes" id="UP000317171"/>
    </source>
</evidence>
<accession>A0A517RHF7</accession>
<keyword evidence="2" id="KW-0413">Isomerase</keyword>
<dbReference type="Pfam" id="PF01261">
    <property type="entry name" value="AP_endonuc_2"/>
    <property type="match status" value="1"/>
</dbReference>
<sequence>MMKLGMINSAWAQAGRDTAWGLEKTKEIGFDCVDIFIDPLDVDIRERKLVKDTCNRLDLPIVSVCCVAVGLIDFNPSVQRFHLQRVKDYLDLCYEYEAKNLLLVLGEYIWNREVIPPEAQWQLGVEQCQILARYAESLGLEIALELEPFPLSLLNSVDAMVRFVDEVNHPALKANIDVSHLLLADVKAEELRKLAGKAIHVHISDCDGKVHGDLPPGRGVVDFDPYLSEIKKLNIPGAISLELEYSPEPDKIEEWVREAYESTSQLMQNAGLRG</sequence>
<dbReference type="PANTHER" id="PTHR12110:SF21">
    <property type="entry name" value="XYLOSE ISOMERASE-LIKE TIM BARREL DOMAIN-CONTAINING PROTEIN"/>
    <property type="match status" value="1"/>
</dbReference>
<evidence type="ECO:0000259" key="1">
    <source>
        <dbReference type="Pfam" id="PF01261"/>
    </source>
</evidence>
<dbReference type="EMBL" id="CP036269">
    <property type="protein sequence ID" value="QDT43292.1"/>
    <property type="molecule type" value="Genomic_DNA"/>
</dbReference>
<dbReference type="InterPro" id="IPR036237">
    <property type="entry name" value="Xyl_isomerase-like_sf"/>
</dbReference>
<dbReference type="Proteomes" id="UP000317171">
    <property type="component" value="Chromosome"/>
</dbReference>
<evidence type="ECO:0000313" key="2">
    <source>
        <dbReference type="EMBL" id="QDT43292.1"/>
    </source>
</evidence>
<protein>
    <submittedName>
        <fullName evidence="2">D-tagatose 3-epimerase</fullName>
        <ecNumber evidence="2">5.3.1.-</ecNumber>
    </submittedName>
</protein>